<proteinExistence type="predicted"/>
<dbReference type="EMBL" id="LAFY01000346">
    <property type="protein sequence ID" value="KJX99540.1"/>
    <property type="molecule type" value="Genomic_DNA"/>
</dbReference>
<evidence type="ECO:0000313" key="3">
    <source>
        <dbReference type="EMBL" id="KJX99540.1"/>
    </source>
</evidence>
<feature type="compositionally biased region" description="Polar residues" evidence="1">
    <location>
        <begin position="307"/>
        <end position="317"/>
    </location>
</feature>
<dbReference type="Proteomes" id="UP000033647">
    <property type="component" value="Unassembled WGS sequence"/>
</dbReference>
<feature type="domain" description="BAR" evidence="2">
    <location>
        <begin position="15"/>
        <end position="237"/>
    </location>
</feature>
<feature type="compositionally biased region" description="Low complexity" evidence="1">
    <location>
        <begin position="254"/>
        <end position="267"/>
    </location>
</feature>
<dbReference type="OrthoDB" id="14167at2759"/>
<keyword evidence="4" id="KW-1185">Reference proteome</keyword>
<dbReference type="InterPro" id="IPR004148">
    <property type="entry name" value="BAR_dom"/>
</dbReference>
<feature type="compositionally biased region" description="Pro residues" evidence="1">
    <location>
        <begin position="422"/>
        <end position="440"/>
    </location>
</feature>
<organism evidence="3 4">
    <name type="scientific">Zymoseptoria brevis</name>
    <dbReference type="NCBI Taxonomy" id="1047168"/>
    <lineage>
        <taxon>Eukaryota</taxon>
        <taxon>Fungi</taxon>
        <taxon>Dikarya</taxon>
        <taxon>Ascomycota</taxon>
        <taxon>Pezizomycotina</taxon>
        <taxon>Dothideomycetes</taxon>
        <taxon>Dothideomycetidae</taxon>
        <taxon>Mycosphaerellales</taxon>
        <taxon>Mycosphaerellaceae</taxon>
        <taxon>Zymoseptoria</taxon>
    </lineage>
</organism>
<dbReference type="AlphaFoldDB" id="A0A0F4GTM2"/>
<dbReference type="Pfam" id="PF03114">
    <property type="entry name" value="BAR"/>
    <property type="match status" value="1"/>
</dbReference>
<dbReference type="GO" id="GO:0005737">
    <property type="term" value="C:cytoplasm"/>
    <property type="evidence" value="ECO:0007669"/>
    <property type="project" value="InterPro"/>
</dbReference>
<evidence type="ECO:0000259" key="2">
    <source>
        <dbReference type="PROSITE" id="PS51021"/>
    </source>
</evidence>
<dbReference type="PROSITE" id="PS51021">
    <property type="entry name" value="BAR"/>
    <property type="match status" value="1"/>
</dbReference>
<reference evidence="3 4" key="1">
    <citation type="submission" date="2015-03" db="EMBL/GenBank/DDBJ databases">
        <title>RNA-seq based gene annotation and comparative genomics of four Zymoseptoria species reveal species-specific pathogenicity related genes and transposable element activity.</title>
        <authorList>
            <person name="Grandaubert J."/>
            <person name="Bhattacharyya A."/>
            <person name="Stukenbrock E.H."/>
        </authorList>
    </citation>
    <scope>NUCLEOTIDE SEQUENCE [LARGE SCALE GENOMIC DNA]</scope>
    <source>
        <strain evidence="3 4">Zb18110</strain>
    </source>
</reference>
<comment type="caution">
    <text evidence="3">The sequence shown here is derived from an EMBL/GenBank/DDBJ whole genome shotgun (WGS) entry which is preliminary data.</text>
</comment>
<feature type="compositionally biased region" description="Polar residues" evidence="1">
    <location>
        <begin position="282"/>
        <end position="292"/>
    </location>
</feature>
<feature type="compositionally biased region" description="Polar residues" evidence="1">
    <location>
        <begin position="444"/>
        <end position="454"/>
    </location>
</feature>
<dbReference type="Gene3D" id="1.20.1270.60">
    <property type="entry name" value="Arfaptin homology (AH) domain/BAR domain"/>
    <property type="match status" value="1"/>
</dbReference>
<protein>
    <submittedName>
        <fullName evidence="3">BAR-domain-containing protein</fullName>
    </submittedName>
</protein>
<evidence type="ECO:0000256" key="1">
    <source>
        <dbReference type="SAM" id="MobiDB-lite"/>
    </source>
</evidence>
<dbReference type="SUPFAM" id="SSF103657">
    <property type="entry name" value="BAR/IMD domain-like"/>
    <property type="match status" value="1"/>
</dbReference>
<feature type="region of interest" description="Disordered" evidence="1">
    <location>
        <begin position="230"/>
        <end position="454"/>
    </location>
</feature>
<gene>
    <name evidence="3" type="ORF">TI39_contig354g00086</name>
</gene>
<name>A0A0F4GTM2_9PEZI</name>
<sequence>MNVNKKLGRIKQWGKERMGGEVKTDTNEEFKALESEMQLRSQGMDKLKRSTDAYIQSLSKREKYQDKEQQLAVGFFGSSMVSHGDDFEPDSEYGQCLSTLGRANERIARMQETYCANATSSWLESLERSLVQMKEYQRARKQLDSRRLAYDTASTRMQKSKKEDFRMEEELRSQKMKYEESSEDVFRRMLDIKEAEVESVQDLTSFLEAELTYYDRCREVLMQVKRDWPAATGGSRTGASSPANGAPIRRINTASTVSRSRASSFARAADDDYYNSMPPPQISSRIASGQNSPRRELPGFDLPSRPSYRTASSNFEGPTSLGGGRDQPSYAREQPSYNRDFSPAPSMPRLERVQTDSSAIHGARLNLRPTRSRNDGQATPGGDSYGGDYSDDSHSSYNEHPQRTPSWSTTPLDGGSMVKKAAPPPVPSRSKKPPPPPPPMKRSALSSSEVPGYR</sequence>
<evidence type="ECO:0000313" key="4">
    <source>
        <dbReference type="Proteomes" id="UP000033647"/>
    </source>
</evidence>
<dbReference type="SMART" id="SM00721">
    <property type="entry name" value="BAR"/>
    <property type="match status" value="1"/>
</dbReference>
<accession>A0A0F4GTM2</accession>
<dbReference type="STRING" id="1047168.A0A0F4GTM2"/>
<dbReference type="InterPro" id="IPR027267">
    <property type="entry name" value="AH/BAR_dom_sf"/>
</dbReference>